<dbReference type="EMBL" id="CP159510">
    <property type="protein sequence ID" value="XCJ18225.1"/>
    <property type="molecule type" value="Genomic_DNA"/>
</dbReference>
<dbReference type="RefSeq" id="WP_353949291.1">
    <property type="nucleotide sequence ID" value="NZ_CP159510.1"/>
</dbReference>
<gene>
    <name evidence="1" type="ORF">ABNN70_07245</name>
</gene>
<accession>A0AAU8IIH4</accession>
<proteinExistence type="predicted"/>
<reference evidence="1" key="1">
    <citation type="submission" date="2024-06" db="EMBL/GenBank/DDBJ databases">
        <authorList>
            <person name="Fan A."/>
            <person name="Zhang F.Y."/>
            <person name="Zhang L."/>
        </authorList>
    </citation>
    <scope>NUCLEOTIDE SEQUENCE</scope>
    <source>
        <strain evidence="1">Y61</strain>
    </source>
</reference>
<protein>
    <submittedName>
        <fullName evidence="1">Uncharacterized protein</fullName>
    </submittedName>
</protein>
<name>A0AAU8IIH4_9BACL</name>
<evidence type="ECO:0000313" key="1">
    <source>
        <dbReference type="EMBL" id="XCJ18225.1"/>
    </source>
</evidence>
<organism evidence="1">
    <name type="scientific">Sporolactobacillus sp. Y61</name>
    <dbReference type="NCBI Taxonomy" id="3160863"/>
    <lineage>
        <taxon>Bacteria</taxon>
        <taxon>Bacillati</taxon>
        <taxon>Bacillota</taxon>
        <taxon>Bacilli</taxon>
        <taxon>Bacillales</taxon>
        <taxon>Sporolactobacillaceae</taxon>
        <taxon>Sporolactobacillus</taxon>
    </lineage>
</organism>
<sequence length="67" mass="7032">MIQAPGSPGAFSLYIASGERVGCFSLYPQDFASSAQAIKGKGDGSGSAVDFLIGVFFLKNGFFEINF</sequence>
<dbReference type="AlphaFoldDB" id="A0AAU8IIH4"/>